<keyword evidence="3 6" id="KW-0489">Methyltransferase</keyword>
<evidence type="ECO:0000256" key="3">
    <source>
        <dbReference type="ARBA" id="ARBA00022603"/>
    </source>
</evidence>
<dbReference type="PANTHER" id="PTHR11265:SF0">
    <property type="entry name" value="12S RRNA N4-METHYLCYTIDINE METHYLTRANSFERASE"/>
    <property type="match status" value="1"/>
</dbReference>
<dbReference type="PANTHER" id="PTHR11265">
    <property type="entry name" value="S-ADENOSYL-METHYLTRANSFERASE MRAW"/>
    <property type="match status" value="1"/>
</dbReference>
<evidence type="ECO:0000256" key="2">
    <source>
        <dbReference type="ARBA" id="ARBA00022552"/>
    </source>
</evidence>
<dbReference type="Gene3D" id="3.40.50.150">
    <property type="entry name" value="Vaccinia Virus protein VP39"/>
    <property type="match status" value="1"/>
</dbReference>
<dbReference type="Gene3D" id="1.10.150.170">
    <property type="entry name" value="Putative methyltransferase TM0872, insert domain"/>
    <property type="match status" value="1"/>
</dbReference>
<dbReference type="EMBL" id="CACVAV010000112">
    <property type="protein sequence ID" value="CAA6807098.1"/>
    <property type="molecule type" value="Genomic_DNA"/>
</dbReference>
<dbReference type="InterPro" id="IPR002903">
    <property type="entry name" value="RsmH"/>
</dbReference>
<reference evidence="7" key="1">
    <citation type="submission" date="2020-01" db="EMBL/GenBank/DDBJ databases">
        <authorList>
            <person name="Meier V. D."/>
            <person name="Meier V D."/>
        </authorList>
    </citation>
    <scope>NUCLEOTIDE SEQUENCE</scope>
    <source>
        <strain evidence="7">HLG_WM_MAG_08</strain>
    </source>
</reference>
<feature type="binding site" evidence="6">
    <location>
        <begin position="37"/>
        <end position="39"/>
    </location>
    <ligand>
        <name>S-adenosyl-L-methionine</name>
        <dbReference type="ChEBI" id="CHEBI:59789"/>
    </ligand>
</feature>
<dbReference type="GO" id="GO:0071424">
    <property type="term" value="F:rRNA (cytosine-N4-)-methyltransferase activity"/>
    <property type="evidence" value="ECO:0007669"/>
    <property type="project" value="UniProtKB-UniRule"/>
</dbReference>
<sequence>MQPESLFDHETVLLGEAVLALDIKPSGVYVDGTYGRGGHSERILSQLGNAGRLVVVDKDPEAIADAQAKYASDSRVSVWQGSFRDFSVAVTAAGVESGKIDGLLLDLGVSSPQLDDASRGFSFMREGGLDMRMNPDEGVSAAQWLFESTEKEIADVLWRYGEERFSKRIARAIKSKCAEKEKPLETTLELADLIVAATPNKREPGKHPATRSFQAIRIKINQELEDVEQCLHRAVDSLLPNGRLVVISFHSLEDRVVKHFMRDMSRTPRLPKGLPVPDSEIPARMRLIGKASKASQGEVSVNPRSRSAIMRVAEMNAPAV</sequence>
<dbReference type="InterPro" id="IPR029063">
    <property type="entry name" value="SAM-dependent_MTases_sf"/>
</dbReference>
<keyword evidence="5 6" id="KW-0949">S-adenosyl-L-methionine</keyword>
<dbReference type="HAMAP" id="MF_01007">
    <property type="entry name" value="16SrRNA_methyltr_H"/>
    <property type="match status" value="1"/>
</dbReference>
<dbReference type="SUPFAM" id="SSF53335">
    <property type="entry name" value="S-adenosyl-L-methionine-dependent methyltransferases"/>
    <property type="match status" value="1"/>
</dbReference>
<evidence type="ECO:0000256" key="6">
    <source>
        <dbReference type="HAMAP-Rule" id="MF_01007"/>
    </source>
</evidence>
<evidence type="ECO:0000313" key="7">
    <source>
        <dbReference type="EMBL" id="CAA6807098.1"/>
    </source>
</evidence>
<evidence type="ECO:0000256" key="4">
    <source>
        <dbReference type="ARBA" id="ARBA00022679"/>
    </source>
</evidence>
<organism evidence="7">
    <name type="scientific">uncultured Thiotrichaceae bacterium</name>
    <dbReference type="NCBI Taxonomy" id="298394"/>
    <lineage>
        <taxon>Bacteria</taxon>
        <taxon>Pseudomonadati</taxon>
        <taxon>Pseudomonadota</taxon>
        <taxon>Gammaproteobacteria</taxon>
        <taxon>Thiotrichales</taxon>
        <taxon>Thiotrichaceae</taxon>
        <taxon>environmental samples</taxon>
    </lineage>
</organism>
<proteinExistence type="inferred from homology"/>
<evidence type="ECO:0000256" key="5">
    <source>
        <dbReference type="ARBA" id="ARBA00022691"/>
    </source>
</evidence>
<dbReference type="PIRSF" id="PIRSF004486">
    <property type="entry name" value="MraW"/>
    <property type="match status" value="1"/>
</dbReference>
<comment type="function">
    <text evidence="6">Specifically methylates the N4 position of cytidine in position 1402 (C1402) of 16S rRNA.</text>
</comment>
<keyword evidence="6" id="KW-0963">Cytoplasm</keyword>
<keyword evidence="4 6" id="KW-0808">Transferase</keyword>
<dbReference type="GO" id="GO:0005737">
    <property type="term" value="C:cytoplasm"/>
    <property type="evidence" value="ECO:0007669"/>
    <property type="project" value="UniProtKB-SubCell"/>
</dbReference>
<evidence type="ECO:0000256" key="1">
    <source>
        <dbReference type="ARBA" id="ARBA00010396"/>
    </source>
</evidence>
<dbReference type="AlphaFoldDB" id="A0A6S6SVR3"/>
<feature type="binding site" evidence="6">
    <location>
        <position position="57"/>
    </location>
    <ligand>
        <name>S-adenosyl-L-methionine</name>
        <dbReference type="ChEBI" id="CHEBI:59789"/>
    </ligand>
</feature>
<comment type="catalytic activity">
    <reaction evidence="6">
        <text>cytidine(1402) in 16S rRNA + S-adenosyl-L-methionine = N(4)-methylcytidine(1402) in 16S rRNA + S-adenosyl-L-homocysteine + H(+)</text>
        <dbReference type="Rhea" id="RHEA:42928"/>
        <dbReference type="Rhea" id="RHEA-COMP:10286"/>
        <dbReference type="Rhea" id="RHEA-COMP:10287"/>
        <dbReference type="ChEBI" id="CHEBI:15378"/>
        <dbReference type="ChEBI" id="CHEBI:57856"/>
        <dbReference type="ChEBI" id="CHEBI:59789"/>
        <dbReference type="ChEBI" id="CHEBI:74506"/>
        <dbReference type="ChEBI" id="CHEBI:82748"/>
        <dbReference type="EC" id="2.1.1.199"/>
    </reaction>
</comment>
<comment type="similarity">
    <text evidence="1 6">Belongs to the methyltransferase superfamily. RsmH family.</text>
</comment>
<dbReference type="InterPro" id="IPR023397">
    <property type="entry name" value="SAM-dep_MeTrfase_MraW_recog"/>
</dbReference>
<feature type="binding site" evidence="6">
    <location>
        <position position="113"/>
    </location>
    <ligand>
        <name>S-adenosyl-L-methionine</name>
        <dbReference type="ChEBI" id="CHEBI:59789"/>
    </ligand>
</feature>
<dbReference type="NCBIfam" id="TIGR00006">
    <property type="entry name" value="16S rRNA (cytosine(1402)-N(4))-methyltransferase RsmH"/>
    <property type="match status" value="1"/>
</dbReference>
<protein>
    <recommendedName>
        <fullName evidence="6">Ribosomal RNA small subunit methyltransferase H</fullName>
        <ecNumber evidence="6">2.1.1.199</ecNumber>
    </recommendedName>
    <alternativeName>
        <fullName evidence="6">16S rRNA m(4)C1402 methyltransferase</fullName>
    </alternativeName>
    <alternativeName>
        <fullName evidence="6">rRNA (cytosine-N(4)-)-methyltransferase RsmH</fullName>
    </alternativeName>
</protein>
<feature type="binding site" evidence="6">
    <location>
        <position position="83"/>
    </location>
    <ligand>
        <name>S-adenosyl-L-methionine</name>
        <dbReference type="ChEBI" id="CHEBI:59789"/>
    </ligand>
</feature>
<gene>
    <name evidence="6" type="primary">rsmH</name>
    <name evidence="7" type="ORF">HELGO_WM12302</name>
</gene>
<accession>A0A6S6SVR3</accession>
<keyword evidence="2 6" id="KW-0698">rRNA processing</keyword>
<comment type="subcellular location">
    <subcellularLocation>
        <location evidence="6">Cytoplasm</location>
    </subcellularLocation>
</comment>
<name>A0A6S6SVR3_9GAMM</name>
<dbReference type="EC" id="2.1.1.199" evidence="6"/>
<dbReference type="SUPFAM" id="SSF81799">
    <property type="entry name" value="Putative methyltransferase TM0872, insert domain"/>
    <property type="match status" value="1"/>
</dbReference>
<dbReference type="Pfam" id="PF01795">
    <property type="entry name" value="Methyltransf_5"/>
    <property type="match status" value="1"/>
</dbReference>
<feature type="binding site" evidence="6">
    <location>
        <position position="106"/>
    </location>
    <ligand>
        <name>S-adenosyl-L-methionine</name>
        <dbReference type="ChEBI" id="CHEBI:59789"/>
    </ligand>
</feature>
<dbReference type="GO" id="GO:0070475">
    <property type="term" value="P:rRNA base methylation"/>
    <property type="evidence" value="ECO:0007669"/>
    <property type="project" value="UniProtKB-UniRule"/>
</dbReference>